<sequence length="197" mass="22182">MIPMGYMAKRVQCSPGWLKSSQVLDVYSVGACVNDDFADYVNYWKHNCWWFFDNPELIQSLALENSIDIQDTKLFYYEVYELELFDGIWRPFSPGPVWPVQPHVTAPTQKQLEGFDIVTFWVENSPAPEHSPLSCNGLAEKLSTNAHCLFDTFDEAYTALNTGKFDGCEPGALRIFAVYSADWPLLGCASAAEITGV</sequence>
<evidence type="ECO:0000313" key="1">
    <source>
        <dbReference type="EMBL" id="MFC5864396.1"/>
    </source>
</evidence>
<accession>A0ABW1EJD1</accession>
<dbReference type="RefSeq" id="WP_263342132.1">
    <property type="nucleotide sequence ID" value="NZ_JAGSYH010000009.1"/>
</dbReference>
<dbReference type="Proteomes" id="UP001596091">
    <property type="component" value="Unassembled WGS sequence"/>
</dbReference>
<dbReference type="EMBL" id="JBHSPH010000009">
    <property type="protein sequence ID" value="MFC5864396.1"/>
    <property type="molecule type" value="Genomic_DNA"/>
</dbReference>
<comment type="caution">
    <text evidence="1">The sequence shown here is derived from an EMBL/GenBank/DDBJ whole genome shotgun (WGS) entry which is preliminary data.</text>
</comment>
<reference evidence="2" key="1">
    <citation type="journal article" date="2019" name="Int. J. Syst. Evol. Microbiol.">
        <title>The Global Catalogue of Microorganisms (GCM) 10K type strain sequencing project: providing services to taxonomists for standard genome sequencing and annotation.</title>
        <authorList>
            <consortium name="The Broad Institute Genomics Platform"/>
            <consortium name="The Broad Institute Genome Sequencing Center for Infectious Disease"/>
            <person name="Wu L."/>
            <person name="Ma J."/>
        </authorList>
    </citation>
    <scope>NUCLEOTIDE SEQUENCE [LARGE SCALE GENOMIC DNA]</scope>
    <source>
        <strain evidence="2">JCM 4087</strain>
    </source>
</reference>
<evidence type="ECO:0000313" key="2">
    <source>
        <dbReference type="Proteomes" id="UP001596091"/>
    </source>
</evidence>
<protein>
    <submittedName>
        <fullName evidence="1">Uncharacterized protein</fullName>
    </submittedName>
</protein>
<organism evidence="1 2">
    <name type="scientific">Acidicapsa dinghuensis</name>
    <dbReference type="NCBI Taxonomy" id="2218256"/>
    <lineage>
        <taxon>Bacteria</taxon>
        <taxon>Pseudomonadati</taxon>
        <taxon>Acidobacteriota</taxon>
        <taxon>Terriglobia</taxon>
        <taxon>Terriglobales</taxon>
        <taxon>Acidobacteriaceae</taxon>
        <taxon>Acidicapsa</taxon>
    </lineage>
</organism>
<keyword evidence="2" id="KW-1185">Reference proteome</keyword>
<proteinExistence type="predicted"/>
<gene>
    <name evidence="1" type="ORF">ACFPT7_18970</name>
</gene>
<name>A0ABW1EJD1_9BACT</name>